<comment type="caution">
    <text evidence="4">The sequence shown here is derived from an EMBL/GenBank/DDBJ whole genome shotgun (WGS) entry which is preliminary data.</text>
</comment>
<evidence type="ECO:0000256" key="1">
    <source>
        <dbReference type="ARBA" id="ARBA00001938"/>
    </source>
</evidence>
<dbReference type="Pfam" id="PF00364">
    <property type="entry name" value="Biotin_lipoyl"/>
    <property type="match status" value="1"/>
</dbReference>
<proteinExistence type="predicted"/>
<dbReference type="PROSITE" id="PS00189">
    <property type="entry name" value="LIPOYL"/>
    <property type="match status" value="1"/>
</dbReference>
<evidence type="ECO:0000259" key="3">
    <source>
        <dbReference type="PROSITE" id="PS50968"/>
    </source>
</evidence>
<accession>A0A6M2BP45</accession>
<dbReference type="EMBL" id="JAAMOW010000002">
    <property type="protein sequence ID" value="NGY03991.1"/>
    <property type="molecule type" value="Genomic_DNA"/>
</dbReference>
<evidence type="ECO:0000313" key="4">
    <source>
        <dbReference type="EMBL" id="NGY03991.1"/>
    </source>
</evidence>
<sequence>MATSLTIPKLEMSMTEGTLTEWLVADGAEVKEGDPIYSLETGKSVQEIAAPASGKLVQKLPAGDTLDVGTVIGEIV</sequence>
<name>A0A6M2BP45_9GAMM</name>
<organism evidence="4 5">
    <name type="scientific">Solimonas terrae</name>
    <dbReference type="NCBI Taxonomy" id="1396819"/>
    <lineage>
        <taxon>Bacteria</taxon>
        <taxon>Pseudomonadati</taxon>
        <taxon>Pseudomonadota</taxon>
        <taxon>Gammaproteobacteria</taxon>
        <taxon>Nevskiales</taxon>
        <taxon>Nevskiaceae</taxon>
        <taxon>Solimonas</taxon>
    </lineage>
</organism>
<dbReference type="Proteomes" id="UP000472676">
    <property type="component" value="Unassembled WGS sequence"/>
</dbReference>
<keyword evidence="5" id="KW-1185">Reference proteome</keyword>
<dbReference type="RefSeq" id="WP_166252383.1">
    <property type="nucleotide sequence ID" value="NZ_JAAMOW010000002.1"/>
</dbReference>
<gene>
    <name evidence="4" type="ORF">G7Y85_04385</name>
</gene>
<dbReference type="InterPro" id="IPR011053">
    <property type="entry name" value="Single_hybrid_motif"/>
</dbReference>
<dbReference type="PROSITE" id="PS50968">
    <property type="entry name" value="BIOTINYL_LIPOYL"/>
    <property type="match status" value="1"/>
</dbReference>
<dbReference type="AlphaFoldDB" id="A0A6M2BP45"/>
<reference evidence="4 5" key="1">
    <citation type="journal article" date="2014" name="Int. J. Syst. Evol. Microbiol.">
        <title>Solimonas terrae sp. nov., isolated from soil.</title>
        <authorList>
            <person name="Kim S.J."/>
            <person name="Moon J.Y."/>
            <person name="Weon H.Y."/>
            <person name="Ahn J.H."/>
            <person name="Chen W.M."/>
            <person name="Kwon S.W."/>
        </authorList>
    </citation>
    <scope>NUCLEOTIDE SEQUENCE [LARGE SCALE GENOMIC DNA]</scope>
    <source>
        <strain evidence="4 5">KIS83-12</strain>
    </source>
</reference>
<keyword evidence="2" id="KW-0450">Lipoyl</keyword>
<dbReference type="SUPFAM" id="SSF51230">
    <property type="entry name" value="Single hybrid motif"/>
    <property type="match status" value="1"/>
</dbReference>
<dbReference type="CDD" id="cd06849">
    <property type="entry name" value="lipoyl_domain"/>
    <property type="match status" value="1"/>
</dbReference>
<dbReference type="InterPro" id="IPR003016">
    <property type="entry name" value="2-oxoA_DH_lipoyl-BS"/>
</dbReference>
<evidence type="ECO:0000313" key="5">
    <source>
        <dbReference type="Proteomes" id="UP000472676"/>
    </source>
</evidence>
<protein>
    <submittedName>
        <fullName evidence="4">Biotin/lipoyl-binding protein</fullName>
    </submittedName>
</protein>
<dbReference type="Gene3D" id="2.40.50.100">
    <property type="match status" value="1"/>
</dbReference>
<comment type="cofactor">
    <cofactor evidence="1">
        <name>(R)-lipoate</name>
        <dbReference type="ChEBI" id="CHEBI:83088"/>
    </cofactor>
</comment>
<dbReference type="InterPro" id="IPR000089">
    <property type="entry name" value="Biotin_lipoyl"/>
</dbReference>
<feature type="domain" description="Lipoyl-binding" evidence="3">
    <location>
        <begin position="2"/>
        <end position="76"/>
    </location>
</feature>
<evidence type="ECO:0000256" key="2">
    <source>
        <dbReference type="ARBA" id="ARBA00022823"/>
    </source>
</evidence>